<dbReference type="InterPro" id="IPR001128">
    <property type="entry name" value="Cyt_P450"/>
</dbReference>
<evidence type="ECO:0000256" key="5">
    <source>
        <dbReference type="ARBA" id="ARBA00023002"/>
    </source>
</evidence>
<evidence type="ECO:0000256" key="7">
    <source>
        <dbReference type="ARBA" id="ARBA00023033"/>
    </source>
</evidence>
<reference evidence="10" key="1">
    <citation type="submission" date="2017-01" db="EMBL/GenBank/DDBJ databases">
        <title>A deep insight into the sialotranscriptome of adult male and female Cluex tarsalis mosquitoes.</title>
        <authorList>
            <person name="Ribeiro J.M."/>
            <person name="Moreira F."/>
            <person name="Bernard K.A."/>
            <person name="Calvo E."/>
        </authorList>
    </citation>
    <scope>NUCLEOTIDE SEQUENCE</scope>
    <source>
        <strain evidence="10">Kern County</strain>
        <tissue evidence="10">Salivary glands</tissue>
    </source>
</reference>
<keyword evidence="6 8" id="KW-0408">Iron</keyword>
<dbReference type="InterPro" id="IPR050479">
    <property type="entry name" value="CYP11_CYP27_families"/>
</dbReference>
<dbReference type="PRINTS" id="PR00463">
    <property type="entry name" value="EP450I"/>
</dbReference>
<comment type="similarity">
    <text evidence="2 9">Belongs to the cytochrome P450 family.</text>
</comment>
<dbReference type="FunFam" id="1.10.630.10:FF:000006">
    <property type="entry name" value="Cytochrome P450 302a1, mitochondrial"/>
    <property type="match status" value="1"/>
</dbReference>
<dbReference type="GO" id="GO:0004497">
    <property type="term" value="F:monooxygenase activity"/>
    <property type="evidence" value="ECO:0007669"/>
    <property type="project" value="UniProtKB-KW"/>
</dbReference>
<dbReference type="PANTHER" id="PTHR24279">
    <property type="entry name" value="CYTOCHROME P450"/>
    <property type="match status" value="1"/>
</dbReference>
<organism evidence="10">
    <name type="scientific">Culex tarsalis</name>
    <name type="common">Encephalitis mosquito</name>
    <dbReference type="NCBI Taxonomy" id="7177"/>
    <lineage>
        <taxon>Eukaryota</taxon>
        <taxon>Metazoa</taxon>
        <taxon>Ecdysozoa</taxon>
        <taxon>Arthropoda</taxon>
        <taxon>Hexapoda</taxon>
        <taxon>Insecta</taxon>
        <taxon>Pterygota</taxon>
        <taxon>Neoptera</taxon>
        <taxon>Endopterygota</taxon>
        <taxon>Diptera</taxon>
        <taxon>Nematocera</taxon>
        <taxon>Culicoidea</taxon>
        <taxon>Culicidae</taxon>
        <taxon>Culicinae</taxon>
        <taxon>Culicini</taxon>
        <taxon>Culex</taxon>
        <taxon>Culex</taxon>
    </lineage>
</organism>
<dbReference type="SUPFAM" id="SSF48264">
    <property type="entry name" value="Cytochrome P450"/>
    <property type="match status" value="1"/>
</dbReference>
<dbReference type="PRINTS" id="PR00385">
    <property type="entry name" value="P450"/>
</dbReference>
<protein>
    <submittedName>
        <fullName evidence="10">Putative cytochrome p450 12a5 mitochondrial</fullName>
    </submittedName>
</protein>
<dbReference type="CDD" id="cd11054">
    <property type="entry name" value="CYP24A1-like"/>
    <property type="match status" value="1"/>
</dbReference>
<keyword evidence="5 9" id="KW-0560">Oxidoreductase</keyword>
<proteinExistence type="inferred from homology"/>
<evidence type="ECO:0000256" key="1">
    <source>
        <dbReference type="ARBA" id="ARBA00001971"/>
    </source>
</evidence>
<comment type="cofactor">
    <cofactor evidence="1 8">
        <name>heme</name>
        <dbReference type="ChEBI" id="CHEBI:30413"/>
    </cofactor>
</comment>
<keyword evidence="3 8" id="KW-0349">Heme</keyword>
<dbReference type="GO" id="GO:0020037">
    <property type="term" value="F:heme binding"/>
    <property type="evidence" value="ECO:0007669"/>
    <property type="project" value="InterPro"/>
</dbReference>
<dbReference type="InterPro" id="IPR017972">
    <property type="entry name" value="Cyt_P450_CS"/>
</dbReference>
<feature type="binding site" description="axial binding residue" evidence="8">
    <location>
        <position position="471"/>
    </location>
    <ligand>
        <name>heme</name>
        <dbReference type="ChEBI" id="CHEBI:30413"/>
    </ligand>
    <ligandPart>
        <name>Fe</name>
        <dbReference type="ChEBI" id="CHEBI:18248"/>
    </ligandPart>
</feature>
<dbReference type="InterPro" id="IPR002401">
    <property type="entry name" value="Cyt_P450_E_grp-I"/>
</dbReference>
<evidence type="ECO:0000313" key="10">
    <source>
        <dbReference type="EMBL" id="JAV27800.1"/>
    </source>
</evidence>
<dbReference type="AlphaFoldDB" id="A0A1Q3FJK3"/>
<evidence type="ECO:0000256" key="6">
    <source>
        <dbReference type="ARBA" id="ARBA00023004"/>
    </source>
</evidence>
<name>A0A1Q3FJK3_CULTA</name>
<dbReference type="EMBL" id="GFDL01007245">
    <property type="protein sequence ID" value="JAV27800.1"/>
    <property type="molecule type" value="Transcribed_RNA"/>
</dbReference>
<dbReference type="InterPro" id="IPR036396">
    <property type="entry name" value="Cyt_P450_sf"/>
</dbReference>
<evidence type="ECO:0000256" key="4">
    <source>
        <dbReference type="ARBA" id="ARBA00022723"/>
    </source>
</evidence>
<evidence type="ECO:0000256" key="8">
    <source>
        <dbReference type="PIRSR" id="PIRSR602401-1"/>
    </source>
</evidence>
<evidence type="ECO:0000256" key="9">
    <source>
        <dbReference type="RuleBase" id="RU000461"/>
    </source>
</evidence>
<evidence type="ECO:0000256" key="2">
    <source>
        <dbReference type="ARBA" id="ARBA00010617"/>
    </source>
</evidence>
<dbReference type="PANTHER" id="PTHR24279:SF120">
    <property type="entry name" value="CYTOCHROME P450"/>
    <property type="match status" value="1"/>
</dbReference>
<dbReference type="PROSITE" id="PS00086">
    <property type="entry name" value="CYTOCHROME_P450"/>
    <property type="match status" value="1"/>
</dbReference>
<dbReference type="Gene3D" id="1.10.630.10">
    <property type="entry name" value="Cytochrome P450"/>
    <property type="match status" value="1"/>
</dbReference>
<keyword evidence="7 9" id="KW-0503">Monooxygenase</keyword>
<sequence>MLRHLVAIKSGNSSAFAGPAAVRWRSVQAQPQAQSDVGVDPEWANALPYEKIPRPGVLKMLMGFVPGGRYHDINIMELHRRFREDYGNLVIFPGAFGRKDTVVSYSPDDYQKLFRAEGQWPNRRGLDTFTYYRNNVRPDVFKGMGGLVNEQGENWHHFRTIVNPVMLQPKTVRLYVDKLDEISREFMGIIRDLRDEKNELPGDFNLWLNRWALEMIGVLALDTRLGVLKKDVSQDSSNIIKHVREVFELIYQLDMMPSIWKYYKTPSFKRLMVVLDELTRIIMSKVDEAVIRLDKNPSASSDSQSVLEKLLKVDRHVAVVMALDMLIAGVDTTASGTIGILYCLAKNPDKQDKLREELRTILPNKDSPLTPDNMRNLPYLRACIKEGLRLYPPTAGNIRAAGKDLVLQGYQIPKGTDVAMASVIMYTEDRHFARGTEFLPERWLKDTAGCPSGKDAHPFLFLPFGFGPRTCIGRRLAMMEMEMVVARVTRQFEYRWNYDELKIMSVLVNIPVNELRFQMVEVDS</sequence>
<dbReference type="Pfam" id="PF00067">
    <property type="entry name" value="p450"/>
    <property type="match status" value="1"/>
</dbReference>
<keyword evidence="4 8" id="KW-0479">Metal-binding</keyword>
<dbReference type="GO" id="GO:0005506">
    <property type="term" value="F:iron ion binding"/>
    <property type="evidence" value="ECO:0007669"/>
    <property type="project" value="InterPro"/>
</dbReference>
<accession>A0A1Q3FJK3</accession>
<evidence type="ECO:0000256" key="3">
    <source>
        <dbReference type="ARBA" id="ARBA00022617"/>
    </source>
</evidence>
<dbReference type="GO" id="GO:0016705">
    <property type="term" value="F:oxidoreductase activity, acting on paired donors, with incorporation or reduction of molecular oxygen"/>
    <property type="evidence" value="ECO:0007669"/>
    <property type="project" value="InterPro"/>
</dbReference>